<keyword evidence="2" id="KW-1185">Reference proteome</keyword>
<name>A0A0A6P1A5_9GAMM</name>
<dbReference type="SUPFAM" id="SSF53335">
    <property type="entry name" value="S-adenosyl-L-methionine-dependent methyltransferases"/>
    <property type="match status" value="1"/>
</dbReference>
<organism evidence="1 2">
    <name type="scientific">Candidatus Thiomargarita nelsonii</name>
    <dbReference type="NCBI Taxonomy" id="1003181"/>
    <lineage>
        <taxon>Bacteria</taxon>
        <taxon>Pseudomonadati</taxon>
        <taxon>Pseudomonadota</taxon>
        <taxon>Gammaproteobacteria</taxon>
        <taxon>Thiotrichales</taxon>
        <taxon>Thiotrichaceae</taxon>
        <taxon>Thiomargarita</taxon>
    </lineage>
</organism>
<dbReference type="Proteomes" id="UP000076962">
    <property type="component" value="Unassembled WGS sequence"/>
</dbReference>
<reference evidence="1 2" key="1">
    <citation type="submission" date="2016-05" db="EMBL/GenBank/DDBJ databases">
        <title>Single-cell genome of chain-forming Candidatus Thiomargarita nelsonii and comparison to other large sulfur-oxidizing bacteria.</title>
        <authorList>
            <person name="Winkel M."/>
            <person name="Salman V."/>
            <person name="Woyke T."/>
            <person name="Schulz-Vogt H."/>
            <person name="Richter M."/>
            <person name="Flood B."/>
            <person name="Bailey J."/>
            <person name="Amann R."/>
            <person name="Mussmann M."/>
        </authorList>
    </citation>
    <scope>NUCLEOTIDE SEQUENCE [LARGE SCALE GENOMIC DNA]</scope>
    <source>
        <strain evidence="1 2">THI036</strain>
    </source>
</reference>
<accession>A0A0A6P1A5</accession>
<gene>
    <name evidence="1" type="ORF">THIOM_000010</name>
</gene>
<proteinExistence type="predicted"/>
<dbReference type="InterPro" id="IPR029063">
    <property type="entry name" value="SAM-dependent_MTases_sf"/>
</dbReference>
<sequence length="278" mass="31199">MCEIHFPKLDEFSNKLCSAIKNSGNERSFVTKWGLKSLSDVYDILNNNIQGGYDSHKHLILSTAPSDSVLTIGPGMGFCVFLLSELYDSVFVAEPDEENCDLIQSISTHYITDKNKSAGDIVNIFNAGLSITDEAIKYWDIKRNQMKKRNVNGSILNFVIKGASELKDIFHNKVSRIYLHKVLSSLSISNSFENIVSEVVFFLKEDGVITWAEPDYIFNDIILVDGQGTITNTLKPLFNNKGINFNMMSYKVQSRFSGNSVVENWDILKAGRLLNEGS</sequence>
<evidence type="ECO:0000313" key="1">
    <source>
        <dbReference type="EMBL" id="OAD24142.1"/>
    </source>
</evidence>
<dbReference type="AlphaFoldDB" id="A0A0A6P1A5"/>
<comment type="caution">
    <text evidence="1">The sequence shown here is derived from an EMBL/GenBank/DDBJ whole genome shotgun (WGS) entry which is preliminary data.</text>
</comment>
<dbReference type="EMBL" id="LUTY01000001">
    <property type="protein sequence ID" value="OAD24142.1"/>
    <property type="molecule type" value="Genomic_DNA"/>
</dbReference>
<evidence type="ECO:0000313" key="2">
    <source>
        <dbReference type="Proteomes" id="UP000076962"/>
    </source>
</evidence>
<protein>
    <submittedName>
        <fullName evidence="1">Uncharacterized protein</fullName>
    </submittedName>
</protein>